<dbReference type="Proteomes" id="UP001153331">
    <property type="component" value="Unassembled WGS sequence"/>
</dbReference>
<accession>A0ACC2IDY7</accession>
<reference evidence="1" key="1">
    <citation type="submission" date="2022-11" db="EMBL/GenBank/DDBJ databases">
        <title>Genome Sequence of Boeremia exigua.</title>
        <authorList>
            <person name="Buettner E."/>
        </authorList>
    </citation>
    <scope>NUCLEOTIDE SEQUENCE</scope>
    <source>
        <strain evidence="1">CU02</strain>
    </source>
</reference>
<gene>
    <name evidence="1" type="ORF">OPT61_g4494</name>
</gene>
<evidence type="ECO:0000313" key="1">
    <source>
        <dbReference type="EMBL" id="KAJ8113357.1"/>
    </source>
</evidence>
<protein>
    <submittedName>
        <fullName evidence="1">Uncharacterized protein</fullName>
    </submittedName>
</protein>
<proteinExistence type="predicted"/>
<comment type="caution">
    <text evidence="1">The sequence shown here is derived from an EMBL/GenBank/DDBJ whole genome shotgun (WGS) entry which is preliminary data.</text>
</comment>
<sequence length="612" mass="69482">MCSARSVKPSPVRASRCQDLRQQKVGRRPERRLAETRSQLQTAMTALLTPWNYVHPGDDEFQVSPFRTDLEKPLTGSTRAARQSVLFAARQEVVPSRRSEMRVERGGACAKARRIRQGHSYPAAYQTVAKRRRKVCDDSRAGLNRAAYLCLVRESATRSASVSAPLSQSPRHFTSAHDIAAYLDVAYKSSSSPPNFPAPLRMQPSKAGTKSALLFLATLIVVNAGVSLGLPRLKGARGAELTVMTLHRFTMRCPGPGGYVPRHSLYPAQHGFCAAFPVSYDIQDVVGEGAYGVVCSALHKPSGQKVAIKKITPFDHSMFCLRTLREMKLLRYFNHENIISILDIQKPRNYETFTEVYLIQELMETDMHRVIRTQELSDDHCQYFIYQTLRALKAMHSANVLHRDLKPSNLLLNANCDLKVCDFGLARSAASTEDNSGFMTEYVATRWYRAPEIMLTFKEYTKAIDVWSVGCILAEMLSGKPLFPGKDYHHQLTLILDVLGTPTMEDYYGIKSRRAREYIRSLPFKKKIPWKAMFPKTNDLALDLLERLLAFNPVKRITVEEALKHPYLEPYHDPDDEPTADPIPEEFFDFDKNKDNLTKEQLKLLIYQEIMR</sequence>
<organism evidence="1 2">
    <name type="scientific">Boeremia exigua</name>
    <dbReference type="NCBI Taxonomy" id="749465"/>
    <lineage>
        <taxon>Eukaryota</taxon>
        <taxon>Fungi</taxon>
        <taxon>Dikarya</taxon>
        <taxon>Ascomycota</taxon>
        <taxon>Pezizomycotina</taxon>
        <taxon>Dothideomycetes</taxon>
        <taxon>Pleosporomycetidae</taxon>
        <taxon>Pleosporales</taxon>
        <taxon>Pleosporineae</taxon>
        <taxon>Didymellaceae</taxon>
        <taxon>Boeremia</taxon>
    </lineage>
</organism>
<keyword evidence="2" id="KW-1185">Reference proteome</keyword>
<dbReference type="EMBL" id="JAPHNI010000259">
    <property type="protein sequence ID" value="KAJ8113357.1"/>
    <property type="molecule type" value="Genomic_DNA"/>
</dbReference>
<evidence type="ECO:0000313" key="2">
    <source>
        <dbReference type="Proteomes" id="UP001153331"/>
    </source>
</evidence>
<name>A0ACC2IDY7_9PLEO</name>